<gene>
    <name evidence="13" type="ORF">FSP39_010710</name>
</gene>
<evidence type="ECO:0000256" key="6">
    <source>
        <dbReference type="ARBA" id="ARBA00022833"/>
    </source>
</evidence>
<evidence type="ECO:0000256" key="4">
    <source>
        <dbReference type="ARBA" id="ARBA00022771"/>
    </source>
</evidence>
<dbReference type="PROSITE" id="PS00518">
    <property type="entry name" value="ZF_RING_1"/>
    <property type="match status" value="1"/>
</dbReference>
<protein>
    <recommendedName>
        <fullName evidence="12">RING-type domain-containing protein</fullName>
    </recommendedName>
</protein>
<feature type="domain" description="RING-type" evidence="12">
    <location>
        <begin position="360"/>
        <end position="398"/>
    </location>
</feature>
<name>A0AA88XF82_PINIB</name>
<dbReference type="Pfam" id="PF13920">
    <property type="entry name" value="zf-C3HC4_3"/>
    <property type="match status" value="1"/>
</dbReference>
<dbReference type="GO" id="GO:0061630">
    <property type="term" value="F:ubiquitin protein ligase activity"/>
    <property type="evidence" value="ECO:0007669"/>
    <property type="project" value="InterPro"/>
</dbReference>
<feature type="transmembrane region" description="Helical" evidence="11">
    <location>
        <begin position="276"/>
        <end position="297"/>
    </location>
</feature>
<evidence type="ECO:0000256" key="10">
    <source>
        <dbReference type="SAM" id="MobiDB-lite"/>
    </source>
</evidence>
<dbReference type="InterPro" id="IPR017907">
    <property type="entry name" value="Znf_RING_CS"/>
</dbReference>
<dbReference type="SMART" id="SM00184">
    <property type="entry name" value="RING"/>
    <property type="match status" value="1"/>
</dbReference>
<sequence>MDDQDTSQGVGSSNSGWRINVPSNIHTRLGEGLPQVGEAVTGIMPRIIGPSRHHRAILTRLNSQGDRQHAMNDDRNNSVVLDLGDSNSQPFSPNNADMNVHQPDHFQLPPLLSDENQNGIMGEEEHHGHTHDGAPHAQFSLRHLLMNSGVFAVILMIRLLSDHVLGLTGTFLYANMSLQKLVHETSLRDAALRKYILSYLWIVAFLSANVACVFYVFREQALWNLLMFQLPADWRSNFWEFIWVVVVTDLVLKFATVIIKSLFSLFPFGQKRRGKIYMFIEHVMQLYRVAVPIIPWFHFLSDGQGWLFSAFLLILYFVFKLSQVVNKLLEVKSALGRLLSNVSYGSRPSSSDLKSRGEGCPICQDDYKDPIMLACKHIFCESCVSMWFDREKTCPMCRAQISTETPLWKDGSTSVHFQWY</sequence>
<evidence type="ECO:0000313" key="13">
    <source>
        <dbReference type="EMBL" id="KAK3084254.1"/>
    </source>
</evidence>
<dbReference type="InterPro" id="IPR001841">
    <property type="entry name" value="Znf_RING"/>
</dbReference>
<evidence type="ECO:0000256" key="9">
    <source>
        <dbReference type="PROSITE-ProRule" id="PRU00175"/>
    </source>
</evidence>
<feature type="transmembrane region" description="Helical" evidence="11">
    <location>
        <begin position="303"/>
        <end position="319"/>
    </location>
</feature>
<dbReference type="EMBL" id="VSWD01000013">
    <property type="protein sequence ID" value="KAK3084254.1"/>
    <property type="molecule type" value="Genomic_DNA"/>
</dbReference>
<dbReference type="InterPro" id="IPR044235">
    <property type="entry name" value="RNFT1/2"/>
</dbReference>
<keyword evidence="8 11" id="KW-0472">Membrane</keyword>
<dbReference type="GO" id="GO:0016020">
    <property type="term" value="C:membrane"/>
    <property type="evidence" value="ECO:0007669"/>
    <property type="project" value="UniProtKB-SubCell"/>
</dbReference>
<feature type="compositionally biased region" description="Basic and acidic residues" evidence="10">
    <location>
        <begin position="123"/>
        <end position="134"/>
    </location>
</feature>
<dbReference type="SUPFAM" id="SSF57850">
    <property type="entry name" value="RING/U-box"/>
    <property type="match status" value="1"/>
</dbReference>
<feature type="transmembrane region" description="Helical" evidence="11">
    <location>
        <begin position="150"/>
        <end position="174"/>
    </location>
</feature>
<organism evidence="13 14">
    <name type="scientific">Pinctada imbricata</name>
    <name type="common">Atlantic pearl-oyster</name>
    <name type="synonym">Pinctada martensii</name>
    <dbReference type="NCBI Taxonomy" id="66713"/>
    <lineage>
        <taxon>Eukaryota</taxon>
        <taxon>Metazoa</taxon>
        <taxon>Spiralia</taxon>
        <taxon>Lophotrochozoa</taxon>
        <taxon>Mollusca</taxon>
        <taxon>Bivalvia</taxon>
        <taxon>Autobranchia</taxon>
        <taxon>Pteriomorphia</taxon>
        <taxon>Pterioida</taxon>
        <taxon>Pterioidea</taxon>
        <taxon>Pteriidae</taxon>
        <taxon>Pinctada</taxon>
    </lineage>
</organism>
<evidence type="ECO:0000256" key="3">
    <source>
        <dbReference type="ARBA" id="ARBA00022723"/>
    </source>
</evidence>
<keyword evidence="3" id="KW-0479">Metal-binding</keyword>
<feature type="region of interest" description="Disordered" evidence="10">
    <location>
        <begin position="112"/>
        <end position="134"/>
    </location>
</feature>
<evidence type="ECO:0000256" key="2">
    <source>
        <dbReference type="ARBA" id="ARBA00022692"/>
    </source>
</evidence>
<dbReference type="Proteomes" id="UP001186944">
    <property type="component" value="Unassembled WGS sequence"/>
</dbReference>
<evidence type="ECO:0000256" key="11">
    <source>
        <dbReference type="SAM" id="Phobius"/>
    </source>
</evidence>
<dbReference type="GO" id="GO:0008270">
    <property type="term" value="F:zinc ion binding"/>
    <property type="evidence" value="ECO:0007669"/>
    <property type="project" value="UniProtKB-KW"/>
</dbReference>
<dbReference type="PANTHER" id="PTHR15860">
    <property type="entry name" value="UNCHARACTERIZED RING FINGER-CONTAINING PROTEIN"/>
    <property type="match status" value="1"/>
</dbReference>
<dbReference type="CDD" id="cd16532">
    <property type="entry name" value="RING-HC_RNFT1-like"/>
    <property type="match status" value="1"/>
</dbReference>
<dbReference type="GO" id="GO:1904294">
    <property type="term" value="P:positive regulation of ERAD pathway"/>
    <property type="evidence" value="ECO:0007669"/>
    <property type="project" value="InterPro"/>
</dbReference>
<keyword evidence="4 9" id="KW-0863">Zinc-finger</keyword>
<dbReference type="PROSITE" id="PS50089">
    <property type="entry name" value="ZF_RING_2"/>
    <property type="match status" value="1"/>
</dbReference>
<evidence type="ECO:0000256" key="7">
    <source>
        <dbReference type="ARBA" id="ARBA00022989"/>
    </source>
</evidence>
<keyword evidence="7 11" id="KW-1133">Transmembrane helix</keyword>
<dbReference type="Gene3D" id="3.30.40.10">
    <property type="entry name" value="Zinc/RING finger domain, C3HC4 (zinc finger)"/>
    <property type="match status" value="1"/>
</dbReference>
<comment type="subcellular location">
    <subcellularLocation>
        <location evidence="1">Membrane</location>
        <topology evidence="1">Multi-pass membrane protein</topology>
    </subcellularLocation>
</comment>
<keyword evidence="5" id="KW-0833">Ubl conjugation pathway</keyword>
<dbReference type="InterPro" id="IPR013083">
    <property type="entry name" value="Znf_RING/FYVE/PHD"/>
</dbReference>
<evidence type="ECO:0000256" key="8">
    <source>
        <dbReference type="ARBA" id="ARBA00023136"/>
    </source>
</evidence>
<feature type="transmembrane region" description="Helical" evidence="11">
    <location>
        <begin position="237"/>
        <end position="255"/>
    </location>
</feature>
<dbReference type="PANTHER" id="PTHR15860:SF0">
    <property type="entry name" value="LP20373P"/>
    <property type="match status" value="1"/>
</dbReference>
<dbReference type="AlphaFoldDB" id="A0AA88XF82"/>
<keyword evidence="6" id="KW-0862">Zinc</keyword>
<reference evidence="13" key="1">
    <citation type="submission" date="2019-08" db="EMBL/GenBank/DDBJ databases">
        <title>The improved chromosome-level genome for the pearl oyster Pinctada fucata martensii using PacBio sequencing and Hi-C.</title>
        <authorList>
            <person name="Zheng Z."/>
        </authorList>
    </citation>
    <scope>NUCLEOTIDE SEQUENCE</scope>
    <source>
        <strain evidence="13">ZZ-2019</strain>
        <tissue evidence="13">Adductor muscle</tissue>
    </source>
</reference>
<feature type="transmembrane region" description="Helical" evidence="11">
    <location>
        <begin position="195"/>
        <end position="217"/>
    </location>
</feature>
<evidence type="ECO:0000259" key="12">
    <source>
        <dbReference type="PROSITE" id="PS50089"/>
    </source>
</evidence>
<comment type="caution">
    <text evidence="13">The sequence shown here is derived from an EMBL/GenBank/DDBJ whole genome shotgun (WGS) entry which is preliminary data.</text>
</comment>
<evidence type="ECO:0000256" key="5">
    <source>
        <dbReference type="ARBA" id="ARBA00022786"/>
    </source>
</evidence>
<keyword evidence="14" id="KW-1185">Reference proteome</keyword>
<evidence type="ECO:0000256" key="1">
    <source>
        <dbReference type="ARBA" id="ARBA00004141"/>
    </source>
</evidence>
<accession>A0AA88XF82</accession>
<proteinExistence type="predicted"/>
<keyword evidence="2 11" id="KW-0812">Transmembrane</keyword>
<evidence type="ECO:0000313" key="14">
    <source>
        <dbReference type="Proteomes" id="UP001186944"/>
    </source>
</evidence>